<dbReference type="OrthoDB" id="2087128at2"/>
<feature type="compositionally biased region" description="Low complexity" evidence="1">
    <location>
        <begin position="52"/>
        <end position="64"/>
    </location>
</feature>
<reference evidence="2 3" key="1">
    <citation type="submission" date="2018-07" db="EMBL/GenBank/DDBJ databases">
        <title>Genomic Encyclopedia of Type Strains, Phase IV (KMG-IV): sequencing the most valuable type-strain genomes for metagenomic binning, comparative biology and taxonomic classification.</title>
        <authorList>
            <person name="Goeker M."/>
        </authorList>
    </citation>
    <scope>NUCLEOTIDE SEQUENCE [LARGE SCALE GENOMIC DNA]</scope>
    <source>
        <strain evidence="2 3">DSM 27016</strain>
    </source>
</reference>
<comment type="caution">
    <text evidence="2">The sequence shown here is derived from an EMBL/GenBank/DDBJ whole genome shotgun (WGS) entry which is preliminary data.</text>
</comment>
<protein>
    <submittedName>
        <fullName evidence="2">Uncharacterized protein</fullName>
    </submittedName>
</protein>
<organism evidence="2 3">
    <name type="scientific">Anaerobacterium chartisolvens</name>
    <dbReference type="NCBI Taxonomy" id="1297424"/>
    <lineage>
        <taxon>Bacteria</taxon>
        <taxon>Bacillati</taxon>
        <taxon>Bacillota</taxon>
        <taxon>Clostridia</taxon>
        <taxon>Eubacteriales</taxon>
        <taxon>Oscillospiraceae</taxon>
        <taxon>Anaerobacterium</taxon>
    </lineage>
</organism>
<evidence type="ECO:0000256" key="1">
    <source>
        <dbReference type="SAM" id="MobiDB-lite"/>
    </source>
</evidence>
<evidence type="ECO:0000313" key="2">
    <source>
        <dbReference type="EMBL" id="RCX07808.1"/>
    </source>
</evidence>
<dbReference type="EMBL" id="QPJT01000049">
    <property type="protein sequence ID" value="RCX07808.1"/>
    <property type="molecule type" value="Genomic_DNA"/>
</dbReference>
<gene>
    <name evidence="2" type="ORF">DFR58_1497</name>
</gene>
<feature type="region of interest" description="Disordered" evidence="1">
    <location>
        <begin position="1"/>
        <end position="70"/>
    </location>
</feature>
<keyword evidence="3" id="KW-1185">Reference proteome</keyword>
<name>A0A369AHI3_9FIRM</name>
<sequence length="138" mass="14648">MNNYFRQGFSEMPAPGGMQMSQGMYGHTAPSASMYPPPSLPTGMPLGPAPGGTPSLPPSSSLAGQTTQTLQSPQFTAGFLKTQIGKRVRVDFLIGTNTLTDRSGILVGVGTSYILLRSETLGSVTMCDLYSIKFVTFF</sequence>
<evidence type="ECO:0000313" key="3">
    <source>
        <dbReference type="Proteomes" id="UP000253034"/>
    </source>
</evidence>
<proteinExistence type="predicted"/>
<dbReference type="Proteomes" id="UP000253034">
    <property type="component" value="Unassembled WGS sequence"/>
</dbReference>
<accession>A0A369AHI3</accession>
<dbReference type="RefSeq" id="WP_114300383.1">
    <property type="nucleotide sequence ID" value="NZ_QPJT01000049.1"/>
</dbReference>
<dbReference type="AlphaFoldDB" id="A0A369AHI3"/>